<proteinExistence type="predicted"/>
<evidence type="ECO:0000313" key="3">
    <source>
        <dbReference type="EMBL" id="CEM51607.1"/>
    </source>
</evidence>
<organism evidence="3">
    <name type="scientific">Chromera velia CCMP2878</name>
    <dbReference type="NCBI Taxonomy" id="1169474"/>
    <lineage>
        <taxon>Eukaryota</taxon>
        <taxon>Sar</taxon>
        <taxon>Alveolata</taxon>
        <taxon>Colpodellida</taxon>
        <taxon>Chromeraceae</taxon>
        <taxon>Chromera</taxon>
    </lineage>
</organism>
<feature type="compositionally biased region" description="Acidic residues" evidence="1">
    <location>
        <begin position="97"/>
        <end position="107"/>
    </location>
</feature>
<feature type="region of interest" description="Disordered" evidence="1">
    <location>
        <begin position="97"/>
        <end position="125"/>
    </location>
</feature>
<evidence type="ECO:0000259" key="2">
    <source>
        <dbReference type="Pfam" id="PF01764"/>
    </source>
</evidence>
<dbReference type="Gene3D" id="3.40.50.1820">
    <property type="entry name" value="alpha/beta hydrolase"/>
    <property type="match status" value="1"/>
</dbReference>
<accession>A0A0G4I3R2</accession>
<dbReference type="CDD" id="cd00519">
    <property type="entry name" value="Lipase_3"/>
    <property type="match status" value="1"/>
</dbReference>
<protein>
    <recommendedName>
        <fullName evidence="2">Fungal lipase-type domain-containing protein</fullName>
    </recommendedName>
</protein>
<reference evidence="3" key="1">
    <citation type="submission" date="2014-11" db="EMBL/GenBank/DDBJ databases">
        <authorList>
            <person name="Otto D Thomas"/>
            <person name="Naeem Raeece"/>
        </authorList>
    </citation>
    <scope>NUCLEOTIDE SEQUENCE</scope>
</reference>
<dbReference type="PANTHER" id="PTHR45856:SF24">
    <property type="entry name" value="FUNGAL LIPASE-LIKE DOMAIN-CONTAINING PROTEIN"/>
    <property type="match status" value="1"/>
</dbReference>
<gene>
    <name evidence="3" type="ORF">Cvel_10729</name>
</gene>
<dbReference type="AlphaFoldDB" id="A0A0G4I3R2"/>
<dbReference type="GO" id="GO:0006629">
    <property type="term" value="P:lipid metabolic process"/>
    <property type="evidence" value="ECO:0007669"/>
    <property type="project" value="InterPro"/>
</dbReference>
<evidence type="ECO:0000256" key="1">
    <source>
        <dbReference type="SAM" id="MobiDB-lite"/>
    </source>
</evidence>
<name>A0A0G4I3R2_9ALVE</name>
<dbReference type="PANTHER" id="PTHR45856">
    <property type="entry name" value="ALPHA/BETA-HYDROLASES SUPERFAMILY PROTEIN"/>
    <property type="match status" value="1"/>
</dbReference>
<dbReference type="EMBL" id="CDMZ01004995">
    <property type="protein sequence ID" value="CEM51607.1"/>
    <property type="molecule type" value="Genomic_DNA"/>
</dbReference>
<dbReference type="VEuPathDB" id="CryptoDB:Cvel_10729"/>
<dbReference type="Pfam" id="PF01764">
    <property type="entry name" value="Lipase_3"/>
    <property type="match status" value="1"/>
</dbReference>
<dbReference type="InterPro" id="IPR051218">
    <property type="entry name" value="Sec_MonoDiacylglyc_Lipase"/>
</dbReference>
<dbReference type="InterPro" id="IPR002921">
    <property type="entry name" value="Fungal_lipase-type"/>
</dbReference>
<feature type="compositionally biased region" description="Basic and acidic residues" evidence="1">
    <location>
        <begin position="363"/>
        <end position="372"/>
    </location>
</feature>
<feature type="compositionally biased region" description="Basic and acidic residues" evidence="1">
    <location>
        <begin position="434"/>
        <end position="446"/>
    </location>
</feature>
<sequence>MAEVISPQCISGISDRQGWLEKFQFGCPDGLVIGGVEFAQWGLSGGTCEDPEDLVGFSCGPDQETVDRNLKFTVVNNCFGRVQCDFFQIFGIRQEEAEEEAKEDETVGEPKSPTGRSRDPSPNLLFGDPCKFQNKWLSVKVSCVSREKTQKSLTDTGVWDSDRNFNWKNFEAGLRAVDLMYDVADFAAAQVNEVFEGLGDDVVVHRGFWSLYLPMRPILMAGLTALGKESVSTIFVGHSLGAALATLAMFDAMWHGFRVHSAYLYGSPRVGNYRFVEEFNRLAADLVPLFPPVTGLGGTKMLHVGASNRFMFEYVKPKAPSIIELALLPFHLWIHKLGAYRDAVRALYCPPASPSSSSPESNSDSRDKRVWQTDEEEDRVIQVSGLRLQSCASHFPEDMPFGEMRLEAAPVGEHLGRLGKMKKAVGGQIVAEKNSGDRQEGRDRAKAAGTKPILLEA</sequence>
<feature type="region of interest" description="Disordered" evidence="1">
    <location>
        <begin position="429"/>
        <end position="457"/>
    </location>
</feature>
<dbReference type="Gene3D" id="2.60.120.740">
    <property type="match status" value="1"/>
</dbReference>
<feature type="region of interest" description="Disordered" evidence="1">
    <location>
        <begin position="351"/>
        <end position="377"/>
    </location>
</feature>
<feature type="domain" description="Fungal lipase-type" evidence="2">
    <location>
        <begin position="186"/>
        <end position="282"/>
    </location>
</feature>
<dbReference type="InterPro" id="IPR043159">
    <property type="entry name" value="Lectin_gal-bd_sf"/>
</dbReference>
<dbReference type="InterPro" id="IPR029058">
    <property type="entry name" value="AB_hydrolase_fold"/>
</dbReference>
<dbReference type="SUPFAM" id="SSF53474">
    <property type="entry name" value="alpha/beta-Hydrolases"/>
    <property type="match status" value="1"/>
</dbReference>